<feature type="region of interest" description="Disordered" evidence="10">
    <location>
        <begin position="929"/>
        <end position="1232"/>
    </location>
</feature>
<feature type="compositionally biased region" description="Low complexity" evidence="10">
    <location>
        <begin position="1179"/>
        <end position="1203"/>
    </location>
</feature>
<proteinExistence type="inferred from homology"/>
<reference evidence="13" key="1">
    <citation type="submission" date="2025-08" db="UniProtKB">
        <authorList>
            <consortium name="RefSeq"/>
        </authorList>
    </citation>
    <scope>IDENTIFICATION</scope>
    <source>
        <tissue evidence="13">Muscle</tissue>
    </source>
</reference>
<evidence type="ECO:0000256" key="9">
    <source>
        <dbReference type="RuleBase" id="RU364059"/>
    </source>
</evidence>
<comment type="similarity">
    <text evidence="2 9">Belongs to the Mediator complex subunit 1 family.</text>
</comment>
<feature type="compositionally biased region" description="Polar residues" evidence="10">
    <location>
        <begin position="1237"/>
        <end position="1255"/>
    </location>
</feature>
<feature type="compositionally biased region" description="Low complexity" evidence="10">
    <location>
        <begin position="1423"/>
        <end position="1519"/>
    </location>
</feature>
<keyword evidence="4 9" id="KW-0805">Transcription regulation</keyword>
<organism evidence="12 13">
    <name type="scientific">Limulus polyphemus</name>
    <name type="common">Atlantic horseshoe crab</name>
    <dbReference type="NCBI Taxonomy" id="6850"/>
    <lineage>
        <taxon>Eukaryota</taxon>
        <taxon>Metazoa</taxon>
        <taxon>Ecdysozoa</taxon>
        <taxon>Arthropoda</taxon>
        <taxon>Chelicerata</taxon>
        <taxon>Merostomata</taxon>
        <taxon>Xiphosura</taxon>
        <taxon>Limulidae</taxon>
        <taxon>Limulus</taxon>
    </lineage>
</organism>
<dbReference type="Proteomes" id="UP000694941">
    <property type="component" value="Unplaced"/>
</dbReference>
<evidence type="ECO:0000256" key="6">
    <source>
        <dbReference type="ARBA" id="ARBA00023163"/>
    </source>
</evidence>
<feature type="region of interest" description="Disordered" evidence="10">
    <location>
        <begin position="1322"/>
        <end position="1616"/>
    </location>
</feature>
<feature type="compositionally biased region" description="Polar residues" evidence="10">
    <location>
        <begin position="1790"/>
        <end position="1806"/>
    </location>
</feature>
<evidence type="ECO:0000313" key="13">
    <source>
        <dbReference type="RefSeq" id="XP_022238574.1"/>
    </source>
</evidence>
<feature type="compositionally biased region" description="Basic and acidic residues" evidence="10">
    <location>
        <begin position="900"/>
        <end position="916"/>
    </location>
</feature>
<evidence type="ECO:0000256" key="2">
    <source>
        <dbReference type="ARBA" id="ARBA00006210"/>
    </source>
</evidence>
<dbReference type="GeneID" id="106457044"/>
<comment type="function">
    <text evidence="9">Component of the Mediator complex, a coactivator involved in the regulated transcription of nearly all RNA polymerase II-dependent genes. Mediator functions as a bridge to convey information from gene-specific regulatory proteins to the basal RNA polymerase II transcription machinery. Mediator is recruited to promoters by direct interactions with regulatory proteins and serves as a scaffold for the assembly of a functional preinitiation complex with RNA polymerase II and the general transcription factors.</text>
</comment>
<name>A0ABM1S4L9_LIMPO</name>
<evidence type="ECO:0000256" key="5">
    <source>
        <dbReference type="ARBA" id="ARBA00023159"/>
    </source>
</evidence>
<accession>A0ABM1S4L9</accession>
<evidence type="ECO:0000256" key="10">
    <source>
        <dbReference type="SAM" id="MobiDB-lite"/>
    </source>
</evidence>
<feature type="compositionally biased region" description="Low complexity" evidence="10">
    <location>
        <begin position="1083"/>
        <end position="1122"/>
    </location>
</feature>
<feature type="compositionally biased region" description="Polar residues" evidence="10">
    <location>
        <begin position="1661"/>
        <end position="1676"/>
    </location>
</feature>
<feature type="compositionally biased region" description="Basic and acidic residues" evidence="10">
    <location>
        <begin position="1027"/>
        <end position="1037"/>
    </location>
</feature>
<feature type="compositionally biased region" description="Low complexity" evidence="10">
    <location>
        <begin position="1275"/>
        <end position="1303"/>
    </location>
</feature>
<feature type="compositionally biased region" description="Polar residues" evidence="10">
    <location>
        <begin position="1150"/>
        <end position="1172"/>
    </location>
</feature>
<feature type="compositionally biased region" description="Polar residues" evidence="10">
    <location>
        <begin position="1540"/>
        <end position="1569"/>
    </location>
</feature>
<feature type="region of interest" description="Disordered" evidence="10">
    <location>
        <begin position="1630"/>
        <end position="1834"/>
    </location>
</feature>
<keyword evidence="5 9" id="KW-0010">Activator</keyword>
<keyword evidence="6 9" id="KW-0804">Transcription</keyword>
<keyword evidence="12" id="KW-1185">Reference proteome</keyword>
<dbReference type="RefSeq" id="XP_022238574.1">
    <property type="nucleotide sequence ID" value="XM_022382866.1"/>
</dbReference>
<evidence type="ECO:0000256" key="1">
    <source>
        <dbReference type="ARBA" id="ARBA00004123"/>
    </source>
</evidence>
<feature type="compositionally biased region" description="Basic and acidic residues" evidence="10">
    <location>
        <begin position="1520"/>
        <end position="1538"/>
    </location>
</feature>
<feature type="compositionally biased region" description="Low complexity" evidence="10">
    <location>
        <begin position="1000"/>
        <end position="1011"/>
    </location>
</feature>
<evidence type="ECO:0000256" key="4">
    <source>
        <dbReference type="ARBA" id="ARBA00023015"/>
    </source>
</evidence>
<feature type="domain" description="Mediator complex subunit Med1" evidence="11">
    <location>
        <begin position="55"/>
        <end position="410"/>
    </location>
</feature>
<gene>
    <name evidence="13" type="primary">LOC106457044</name>
</gene>
<dbReference type="PANTHER" id="PTHR12881:SF10">
    <property type="entry name" value="MEDIATOR OF RNA POLYMERASE II TRANSCRIPTION SUBUNIT 1"/>
    <property type="match status" value="1"/>
</dbReference>
<feature type="region of interest" description="Disordered" evidence="10">
    <location>
        <begin position="693"/>
        <end position="742"/>
    </location>
</feature>
<evidence type="ECO:0000313" key="12">
    <source>
        <dbReference type="Proteomes" id="UP000694941"/>
    </source>
</evidence>
<feature type="compositionally biased region" description="Basic and acidic residues" evidence="10">
    <location>
        <begin position="984"/>
        <end position="999"/>
    </location>
</feature>
<feature type="compositionally biased region" description="Polar residues" evidence="10">
    <location>
        <begin position="1381"/>
        <end position="1392"/>
    </location>
</feature>
<feature type="region of interest" description="Disordered" evidence="10">
    <location>
        <begin position="891"/>
        <end position="916"/>
    </location>
</feature>
<comment type="subcellular location">
    <subcellularLocation>
        <location evidence="1 9">Nucleus</location>
    </subcellularLocation>
</comment>
<feature type="compositionally biased region" description="Low complexity" evidence="10">
    <location>
        <begin position="1137"/>
        <end position="1149"/>
    </location>
</feature>
<feature type="compositionally biased region" description="Polar residues" evidence="10">
    <location>
        <begin position="582"/>
        <end position="605"/>
    </location>
</feature>
<dbReference type="PANTHER" id="PTHR12881">
    <property type="entry name" value="MEDIATOR OF RNA POLYMERASE II TRANSCRIPTION SUBUNIT 1"/>
    <property type="match status" value="1"/>
</dbReference>
<dbReference type="InterPro" id="IPR019680">
    <property type="entry name" value="Mediator_Med1"/>
</dbReference>
<protein>
    <recommendedName>
        <fullName evidence="3 9">Mediator of RNA polymerase II transcription subunit 1</fullName>
    </recommendedName>
    <alternativeName>
        <fullName evidence="8 9">Mediator complex subunit 1</fullName>
    </alternativeName>
</protein>
<feature type="compositionally biased region" description="Basic and acidic residues" evidence="10">
    <location>
        <begin position="1684"/>
        <end position="1696"/>
    </location>
</feature>
<feature type="region of interest" description="Disordered" evidence="10">
    <location>
        <begin position="1275"/>
        <end position="1310"/>
    </location>
</feature>
<feature type="compositionally biased region" description="Basic and acidic residues" evidence="10">
    <location>
        <begin position="1344"/>
        <end position="1380"/>
    </location>
</feature>
<sequence length="1847" mass="196611">MIGDGSKSNPLDSLMEKLRVKANHYKQWADMSKALRMAVMDKRHVMDNVERNQLQKCLDTIQKSIKVTSLQSMVERLESITRQQGLKFTAGPSGMDCFISSDMFYVEVLLENTGEVKDVKIAHHGDPVSCPELSKVLRQGNFGEFTSHLEGLSAIYQLNADKKQKTKAYLALQALETDLSTLAQVQQSYANDPSNLVHKSPVGILQPRQGGHPMKLTYFISPYDLLDSETETSIPFTVDAITERKLGHSVTVCIESSTAHRLQINSLSSLSKKSEGKSLPSFAAFSNLNSTTLPASFMLRLSSPIPMANSVIDKIQSLTGIECADMSTSQSLLSLITKESSKGKLQYSSNHGLFVTLPDQHHCYYLSSSTDLQGVLVSGVPFTHPTHVPQILVFLRQQVLFNTVIGSCIRPASKTDVDSPLMFEVSVLTTTHLSISFEHPLEESLATVDLDLRDITNVKCKIFTLTNDTPLCTDEYTSKVMQRCLSIPVTMRAVLRKAHVQRQQARASAQGDFFYGPVPGEPGLPYFSQLPGYGAGNSLGSNSSFGAGDFSNLTNKMSGNVVDRMIENANNQSDTGKPKDAIQNTSAKQYPLSSSVSPSGETSMGFSPASHMQMGGSQAMNTASDQDFFPFGHEQGMTSDSNPMSRNLIAPGLPSTTQAYQQQGRSNAMLMNMLSDVPAANSLATSFPFLSQTTTTVKPRKQRKRKTTSELRSPGRSGGKRASEDDSRDLPTPDSESTETSMSFEHNFHLSTSFTEQQYVRPPSTQGNFVKGETSPAYPVLADEGINFPSDPTHALLGISFTTAGRGSGIEGGSYKSQAESLGTNYQAKIQHSETSSPLDLDTIATSSEDNTGGTVGEGVDVDMDLTEAGTFGMDLNPAIMASKLAASMDRQNRKVKRLKSSDSETKSETRNSPLEEFKCEKDLYNVSEEEKTNEKLIGGSLEQDKYFVPDTEIPCKTPPATRSSPSPVVGTSFKIAKSGDSLKISKTESKSKQKESRRSSSVGESPTVSSGKRKGDAKKERKKKRAESADSIDRKSPIKLTLETSLMPPPASLSSETSSVSVVSSANAETQPLRPITLNMKPLSLVSSSSSGTSKSTVVSSKKSSTSSGSGSGSNSPTPKSISSNKVSMLGEKGSSKSSPASQSQTSGNLRSNIDSEGSTKMIISTPSLKIQTKHKQGSSSKSNSSSSWGSGSVGVSALSSQVGGGPSSGGRSSPSKGNTPRTAILKLKNLNLPASTTITPVASKPSAGSTVGQSSIANSSVISCSVSIIPASTPSISTTVAKSQQSSSTTLSGSYKSTSSGIRSRKGSLSDVIDKLRVNASHAQQAATTVGKAESSSSKPDTTSERKESKPEKKDSGSVKESGKDREGSTSRSGESKPKYSSSDQFTVKPSAQGIKLTVTKTRSSDGSYKTSSKNKVQSGSKNMAVSSSSISNSNKPVSSSGNTVQKNVSPSSKKNTPSSSPNTSHKSATGGVTKSSSSSVQKGLFTSASSSTTSSSSKVSSTSNSSVKLSTKVSISSKDKNSSSSKMVEKVDKPKTSVPTSESKGSFSESKQEVKSSTTTSGSTNLMPPPQSSKPLSELRITGGNTPKRSEESPLRHSPRHTPTRDSADESESEKVFWLLLAQTKMDSQNSSIARASDAPENSKGVSPVRSVSDEKSYVTSSTDVKPSMSPVTPSDLVAITDKDILENQKKNEVSSSIRAEDAVTTTSSNVEESSKIPSAIPARSGKVKRKNSDSESSPEDGLVIDCPGIPRLQKSPEKKARISSPKSESMPPNTTITHESTEKTEPSPSRTIAKSPFQSTPIESPGIVRTPPSNQSVTSSMSRPSPCDIDDELMDEALIGLGK</sequence>
<evidence type="ECO:0000256" key="8">
    <source>
        <dbReference type="ARBA" id="ARBA00031254"/>
    </source>
</evidence>
<feature type="region of interest" description="Disordered" evidence="10">
    <location>
        <begin position="570"/>
        <end position="605"/>
    </location>
</feature>
<evidence type="ECO:0000256" key="3">
    <source>
        <dbReference type="ARBA" id="ARBA00020612"/>
    </source>
</evidence>
<feature type="compositionally biased region" description="Polar residues" evidence="10">
    <location>
        <begin position="1768"/>
        <end position="1782"/>
    </location>
</feature>
<keyword evidence="7 9" id="KW-0539">Nucleus</keyword>
<evidence type="ECO:0000256" key="7">
    <source>
        <dbReference type="ARBA" id="ARBA00023242"/>
    </source>
</evidence>
<evidence type="ECO:0000259" key="11">
    <source>
        <dbReference type="Pfam" id="PF10744"/>
    </source>
</evidence>
<feature type="region of interest" description="Disordered" evidence="10">
    <location>
        <begin position="1237"/>
        <end position="1256"/>
    </location>
</feature>
<feature type="compositionally biased region" description="Low complexity" evidence="10">
    <location>
        <begin position="1053"/>
        <end position="1066"/>
    </location>
</feature>
<feature type="compositionally biased region" description="Basic and acidic residues" evidence="10">
    <location>
        <begin position="721"/>
        <end position="731"/>
    </location>
</feature>
<feature type="compositionally biased region" description="Polar residues" evidence="10">
    <location>
        <begin position="1401"/>
        <end position="1422"/>
    </location>
</feature>
<dbReference type="Pfam" id="PF10744">
    <property type="entry name" value="Med1"/>
    <property type="match status" value="1"/>
</dbReference>
<dbReference type="InterPro" id="IPR051999">
    <property type="entry name" value="Mediator_complex_subunit_1"/>
</dbReference>
<feature type="compositionally biased region" description="Polar residues" evidence="10">
    <location>
        <begin position="1323"/>
        <end position="1343"/>
    </location>
</feature>
<feature type="compositionally biased region" description="Polar residues" evidence="10">
    <location>
        <begin position="1815"/>
        <end position="1827"/>
    </location>
</feature>